<evidence type="ECO:0000313" key="1">
    <source>
        <dbReference type="EMBL" id="KAJ8106750.1"/>
    </source>
</evidence>
<dbReference type="EMBL" id="JAPESX010002732">
    <property type="protein sequence ID" value="KAJ8106750.1"/>
    <property type="molecule type" value="Genomic_DNA"/>
</dbReference>
<accession>A0ACC2HUW0</accession>
<dbReference type="Proteomes" id="UP001153334">
    <property type="component" value="Unassembled WGS sequence"/>
</dbReference>
<reference evidence="1" key="1">
    <citation type="submission" date="2022-11" db="EMBL/GenBank/DDBJ databases">
        <title>Genome Sequence of Nemania bipapillata.</title>
        <authorList>
            <person name="Buettner E."/>
        </authorList>
    </citation>
    <scope>NUCLEOTIDE SEQUENCE</scope>
    <source>
        <strain evidence="1">CP14</strain>
    </source>
</reference>
<protein>
    <submittedName>
        <fullName evidence="1">Uncharacterized protein</fullName>
    </submittedName>
</protein>
<organism evidence="1 2">
    <name type="scientific">Nemania bipapillata</name>
    <dbReference type="NCBI Taxonomy" id="110536"/>
    <lineage>
        <taxon>Eukaryota</taxon>
        <taxon>Fungi</taxon>
        <taxon>Dikarya</taxon>
        <taxon>Ascomycota</taxon>
        <taxon>Pezizomycotina</taxon>
        <taxon>Sordariomycetes</taxon>
        <taxon>Xylariomycetidae</taxon>
        <taxon>Xylariales</taxon>
        <taxon>Xylariaceae</taxon>
        <taxon>Nemania</taxon>
    </lineage>
</organism>
<evidence type="ECO:0000313" key="2">
    <source>
        <dbReference type="Proteomes" id="UP001153334"/>
    </source>
</evidence>
<keyword evidence="2" id="KW-1185">Reference proteome</keyword>
<comment type="caution">
    <text evidence="1">The sequence shown here is derived from an EMBL/GenBank/DDBJ whole genome shotgun (WGS) entry which is preliminary data.</text>
</comment>
<proteinExistence type="predicted"/>
<sequence length="156" mass="16318">MQVFATIMGIALAASGVTAQLAVVKNSCQSTVYVQSFPYDGSTAGPLTTLAPGNTFSEAFRPSGSTVKIATTKTLTGPLFFGYSFSSNPDYAYLFLDEFSTEFGNPFAASHNILTPGAGCEVFDCAANQASCYSTPSQKKVYGCPQPVNLTATLCA</sequence>
<name>A0ACC2HUW0_9PEZI</name>
<gene>
    <name evidence="1" type="ORF">ONZ43_g6956</name>
</gene>